<accession>A0A8K0J8H5</accession>
<sequence>MGDALNIENLLTTGYFTTSRARSTDPSVASSSHHNLMPAAASDVFSDECPGPPVPRNARPASNPPPVPAHGHIPRTVHLAPAPPSKTSFPPPVTVEEETVSLAREHGSPRPSVDSEADPPSRGEVDQNPIIMEVHQHNPERRFVIVPDDTRDQAPLMEKTASADRPPRTEKAKAHGHGDQHSTSRQAPESKGAKDANDSDLSPSEFETRRSRSRHELPHIDTDLGRDHAHHHDQTRSAAPRPSPDHYHSRQSRPHGDQFLSPDKISTGPGPKTREKTYPGRTQSSAPQGARSPSRPSHHFEDRDRNRDRTSSARQYTADFETDRRRYRGARDADVRSRDNYTQPRSDKRPEGPRPRLSPRSSRDAGRLANDYIRSSRESGHSSSKPVVIQDARSSARLDRREESSGPGLPRSTPRTSTLPSASVPTGVLAGAMAYEAAQAASIDTARLAPRPAEQTGRAPRTALPYPDDDLPPHVSYDVRDASSEARQPNVGETSGTFTMPESPPIYPPGRSSLHHSANGIPERPAAANTSQAWTSGPSGPDRDGLPSERPIGTYRRYSENNGKNEADALPECPRQRPVAGLVDWLTLPHTSLNICPSCYDGTFAKSEYRSLFQPMLRPLHEPISCDFGVCPWHRIAWLLTLKDKMPDLRLLQQIASVSAASSREPCPGSKTATRSWLTVKDPRTRLPVDCFSVCYQCAKIVELLLPNLIGVFEPLDSRPRTDVCALHFAPDRKQFVLLFDALETTSDEAMSAKKPPDVEDLAQKLWHRTVGAKCRQDTPVIDGYWHTMQYLREFTVCRNCFDDAVRPQLGDGNALARNFYTKPQRLPSATCQLYSPRMREVFRRSCRVKDPDYLEEKVIQRRRKEKEIYDELVKVDYANASDAWKKAQVGKLVDEWKRWE</sequence>
<comment type="caution">
    <text evidence="2">The sequence shown here is derived from an EMBL/GenBank/DDBJ whole genome shotgun (WGS) entry which is preliminary data.</text>
</comment>
<proteinExistence type="predicted"/>
<dbReference type="OrthoDB" id="10259785at2759"/>
<organism evidence="2 3">
    <name type="scientific">Claviceps africana</name>
    <dbReference type="NCBI Taxonomy" id="83212"/>
    <lineage>
        <taxon>Eukaryota</taxon>
        <taxon>Fungi</taxon>
        <taxon>Dikarya</taxon>
        <taxon>Ascomycota</taxon>
        <taxon>Pezizomycotina</taxon>
        <taxon>Sordariomycetes</taxon>
        <taxon>Hypocreomycetidae</taxon>
        <taxon>Hypocreales</taxon>
        <taxon>Clavicipitaceae</taxon>
        <taxon>Claviceps</taxon>
    </lineage>
</organism>
<keyword evidence="3" id="KW-1185">Reference proteome</keyword>
<name>A0A8K0J8H5_9HYPO</name>
<evidence type="ECO:0000313" key="3">
    <source>
        <dbReference type="Proteomes" id="UP000811619"/>
    </source>
</evidence>
<feature type="compositionally biased region" description="Polar residues" evidence="1">
    <location>
        <begin position="413"/>
        <end position="424"/>
    </location>
</feature>
<feature type="compositionally biased region" description="Basic and acidic residues" evidence="1">
    <location>
        <begin position="161"/>
        <end position="182"/>
    </location>
</feature>
<feature type="compositionally biased region" description="Polar residues" evidence="1">
    <location>
        <begin position="528"/>
        <end position="538"/>
    </location>
</feature>
<feature type="compositionally biased region" description="Basic and acidic residues" evidence="1">
    <location>
        <begin position="321"/>
        <end position="354"/>
    </location>
</feature>
<feature type="compositionally biased region" description="Pro residues" evidence="1">
    <location>
        <begin position="81"/>
        <end position="93"/>
    </location>
</feature>
<evidence type="ECO:0000256" key="1">
    <source>
        <dbReference type="SAM" id="MobiDB-lite"/>
    </source>
</evidence>
<feature type="compositionally biased region" description="Basic and acidic residues" evidence="1">
    <location>
        <begin position="557"/>
        <end position="567"/>
    </location>
</feature>
<feature type="compositionally biased region" description="Basic and acidic residues" evidence="1">
    <location>
        <begin position="298"/>
        <end position="311"/>
    </location>
</feature>
<feature type="compositionally biased region" description="Basic and acidic residues" evidence="1">
    <location>
        <begin position="206"/>
        <end position="235"/>
    </location>
</feature>
<feature type="compositionally biased region" description="Polar residues" evidence="1">
    <location>
        <begin position="485"/>
        <end position="500"/>
    </location>
</feature>
<feature type="region of interest" description="Disordered" evidence="1">
    <location>
        <begin position="157"/>
        <end position="424"/>
    </location>
</feature>
<feature type="compositionally biased region" description="Basic and acidic residues" evidence="1">
    <location>
        <begin position="394"/>
        <end position="404"/>
    </location>
</feature>
<gene>
    <name evidence="2" type="ORF">E4U42_006343</name>
</gene>
<feature type="region of interest" description="Disordered" evidence="1">
    <location>
        <begin position="39"/>
        <end position="143"/>
    </location>
</feature>
<evidence type="ECO:0000313" key="2">
    <source>
        <dbReference type="EMBL" id="KAG5920014.1"/>
    </source>
</evidence>
<feature type="compositionally biased region" description="Basic and acidic residues" evidence="1">
    <location>
        <begin position="134"/>
        <end position="143"/>
    </location>
</feature>
<dbReference type="AlphaFoldDB" id="A0A8K0J8H5"/>
<evidence type="ECO:0008006" key="4">
    <source>
        <dbReference type="Google" id="ProtNLM"/>
    </source>
</evidence>
<protein>
    <recommendedName>
        <fullName evidence="4">Ser/arg-related nuclear matrix protein</fullName>
    </recommendedName>
</protein>
<dbReference type="EMBL" id="SRPY01000638">
    <property type="protein sequence ID" value="KAG5920014.1"/>
    <property type="molecule type" value="Genomic_DNA"/>
</dbReference>
<reference evidence="2" key="1">
    <citation type="journal article" date="2020" name="bioRxiv">
        <title>Whole genome comparisons of ergot fungi reveals the divergence and evolution of species within the genus Claviceps are the result of varying mechanisms driving genome evolution and host range expansion.</title>
        <authorList>
            <person name="Wyka S.A."/>
            <person name="Mondo S.J."/>
            <person name="Liu M."/>
            <person name="Dettman J."/>
            <person name="Nalam V."/>
            <person name="Broders K.D."/>
        </authorList>
    </citation>
    <scope>NUCLEOTIDE SEQUENCE</scope>
    <source>
        <strain evidence="2">CCC 489</strain>
    </source>
</reference>
<dbReference type="Proteomes" id="UP000811619">
    <property type="component" value="Unassembled WGS sequence"/>
</dbReference>
<feature type="region of interest" description="Disordered" evidence="1">
    <location>
        <begin position="446"/>
        <end position="571"/>
    </location>
</feature>